<dbReference type="InterPro" id="IPR029058">
    <property type="entry name" value="AB_hydrolase_fold"/>
</dbReference>
<feature type="domain" description="Peptidase S9 prolyl oligopeptidase catalytic" evidence="2">
    <location>
        <begin position="477"/>
        <end position="683"/>
    </location>
</feature>
<dbReference type="EMBL" id="JAENIL010000012">
    <property type="protein sequence ID" value="MBK1876797.1"/>
    <property type="molecule type" value="Genomic_DNA"/>
</dbReference>
<evidence type="ECO:0000313" key="3">
    <source>
        <dbReference type="EMBL" id="MBK1876797.1"/>
    </source>
</evidence>
<dbReference type="Gene3D" id="3.40.50.1820">
    <property type="entry name" value="alpha/beta hydrolase"/>
    <property type="match status" value="1"/>
</dbReference>
<keyword evidence="4" id="KW-1185">Reference proteome</keyword>
<dbReference type="AlphaFoldDB" id="A0A934RTW8"/>
<gene>
    <name evidence="3" type="ORF">JIN87_07955</name>
</gene>
<dbReference type="GO" id="GO:0006508">
    <property type="term" value="P:proteolysis"/>
    <property type="evidence" value="ECO:0007669"/>
    <property type="project" value="InterPro"/>
</dbReference>
<name>A0A934RTW8_9BACT</name>
<dbReference type="Pfam" id="PF00326">
    <property type="entry name" value="Peptidase_S9"/>
    <property type="match status" value="1"/>
</dbReference>
<comment type="caution">
    <text evidence="3">The sequence shown here is derived from an EMBL/GenBank/DDBJ whole genome shotgun (WGS) entry which is preliminary data.</text>
</comment>
<keyword evidence="1" id="KW-0378">Hydrolase</keyword>
<dbReference type="Proteomes" id="UP000617628">
    <property type="component" value="Unassembled WGS sequence"/>
</dbReference>
<dbReference type="SUPFAM" id="SSF82171">
    <property type="entry name" value="DPP6 N-terminal domain-like"/>
    <property type="match status" value="1"/>
</dbReference>
<dbReference type="GO" id="GO:0004252">
    <property type="term" value="F:serine-type endopeptidase activity"/>
    <property type="evidence" value="ECO:0007669"/>
    <property type="project" value="TreeGrafter"/>
</dbReference>
<dbReference type="PANTHER" id="PTHR42776:SF27">
    <property type="entry name" value="DIPEPTIDYL PEPTIDASE FAMILY MEMBER 6"/>
    <property type="match status" value="1"/>
</dbReference>
<sequence length="688" mass="79125">MPKLQLLRQVVLSVLLVQLLSAFSIAKKETHPDFIPLKELVKAPLPEAIAISPNGRYLAGQRYEEFGETYRQTIFCYDLQEGKAWSLGNGKYDNWISSIYFLTDEHLLVRFRFSDSWVKIHISGSDTKTILPDPRNVKHPLFFLRNAWIISTYIPEAPGSIIVDLDDFSKYTGEKNNKFLKEANMPRGLYKVDTNSLEWELLVENKGQTLYYELDENDTPKLAYQLPGIEYDKFGDRDNIDWLNEFCVPKVQLLNEKSETRELDIPITYKERNGTESFASPEINTQNNTLRFLSDNYDTTIALKEMDLSTGEISTVTKREDIAIDSVVYDAWVNKIVGVNYHDGIFEQDYLDPQLQKIYKSLKKLLPGWSVQLFDWDLSRKRILVKIWKGDSHGVFFLYDKEKGTLEEIYTEAPWADKFSDKLSKVEPISYQSRDGLTIHGYLTKPSNPKLSAPYPTIFFIHGGPWARDYFVYDPFVQFFANRGYAVVQINFRGSSGYTKAFLEAGNGQWGKKMQDDITDGVHWAINQGIADKDRIGIAGASYGGYATLMGLCTTPDLYAVGIPMMSVSDISRQIDHYESYEWDEAAKFWKDYVVPENGTAENLKEVSPVYLAKNVQAPILLYHGRRDKRVDANHTSRFVKALKRHKIKFQSLYSKDEGHGFRDPENLEDLLKQIEKFLAKNMPSDLM</sequence>
<evidence type="ECO:0000256" key="1">
    <source>
        <dbReference type="ARBA" id="ARBA00022801"/>
    </source>
</evidence>
<dbReference type="SUPFAM" id="SSF53474">
    <property type="entry name" value="alpha/beta-Hydrolases"/>
    <property type="match status" value="1"/>
</dbReference>
<dbReference type="RefSeq" id="WP_200355012.1">
    <property type="nucleotide sequence ID" value="NZ_JAENIL010000012.1"/>
</dbReference>
<evidence type="ECO:0000259" key="2">
    <source>
        <dbReference type="Pfam" id="PF00326"/>
    </source>
</evidence>
<evidence type="ECO:0000313" key="4">
    <source>
        <dbReference type="Proteomes" id="UP000617628"/>
    </source>
</evidence>
<proteinExistence type="predicted"/>
<reference evidence="3" key="1">
    <citation type="submission" date="2021-01" db="EMBL/GenBank/DDBJ databases">
        <title>Modified the classification status of verrucomicrobia.</title>
        <authorList>
            <person name="Feng X."/>
        </authorList>
    </citation>
    <scope>NUCLEOTIDE SEQUENCE</scope>
    <source>
        <strain evidence="3">KCTC 13126</strain>
    </source>
</reference>
<organism evidence="3 4">
    <name type="scientific">Pelagicoccus mobilis</name>
    <dbReference type="NCBI Taxonomy" id="415221"/>
    <lineage>
        <taxon>Bacteria</taxon>
        <taxon>Pseudomonadati</taxon>
        <taxon>Verrucomicrobiota</taxon>
        <taxon>Opitutia</taxon>
        <taxon>Puniceicoccales</taxon>
        <taxon>Pelagicoccaceae</taxon>
        <taxon>Pelagicoccus</taxon>
    </lineage>
</organism>
<protein>
    <submittedName>
        <fullName evidence="3">S9 family peptidase</fullName>
    </submittedName>
</protein>
<dbReference type="PANTHER" id="PTHR42776">
    <property type="entry name" value="SERINE PEPTIDASE S9 FAMILY MEMBER"/>
    <property type="match status" value="1"/>
</dbReference>
<accession>A0A934RTW8</accession>
<dbReference type="InterPro" id="IPR001375">
    <property type="entry name" value="Peptidase_S9_cat"/>
</dbReference>